<proteinExistence type="predicted"/>
<reference evidence="1" key="1">
    <citation type="submission" date="2023-07" db="EMBL/GenBank/DDBJ databases">
        <title>Sorghum-associated microbial communities from plants grown in Nebraska, USA.</title>
        <authorList>
            <person name="Schachtman D."/>
        </authorList>
    </citation>
    <scope>NUCLEOTIDE SEQUENCE</scope>
    <source>
        <strain evidence="1">BE330</strain>
    </source>
</reference>
<gene>
    <name evidence="1" type="ORF">J2Y00_002801</name>
</gene>
<evidence type="ECO:0000313" key="1">
    <source>
        <dbReference type="EMBL" id="MDR6219204.1"/>
    </source>
</evidence>
<protein>
    <submittedName>
        <fullName evidence="1">Uncharacterized protein</fullName>
    </submittedName>
</protein>
<comment type="caution">
    <text evidence="1">The sequence shown here is derived from an EMBL/GenBank/DDBJ whole genome shotgun (WGS) entry which is preliminary data.</text>
</comment>
<sequence>MTNITEIQTAAHGVLVSAPWSDFDATPLAASAFGLHTLH</sequence>
<name>A0AAE3XEV9_9DEIO</name>
<organism evidence="1 2">
    <name type="scientific">Deinococcus soli</name>
    <name type="common">ex Cha et al. 2016</name>
    <dbReference type="NCBI Taxonomy" id="1309411"/>
    <lineage>
        <taxon>Bacteria</taxon>
        <taxon>Thermotogati</taxon>
        <taxon>Deinococcota</taxon>
        <taxon>Deinococci</taxon>
        <taxon>Deinococcales</taxon>
        <taxon>Deinococcaceae</taxon>
        <taxon>Deinococcus</taxon>
    </lineage>
</organism>
<dbReference type="EMBL" id="JAVDQK010000006">
    <property type="protein sequence ID" value="MDR6219204.1"/>
    <property type="molecule type" value="Genomic_DNA"/>
</dbReference>
<dbReference type="AlphaFoldDB" id="A0AAE3XEV9"/>
<accession>A0AAE3XEV9</accession>
<evidence type="ECO:0000313" key="2">
    <source>
        <dbReference type="Proteomes" id="UP001185331"/>
    </source>
</evidence>
<dbReference type="Proteomes" id="UP001185331">
    <property type="component" value="Unassembled WGS sequence"/>
</dbReference>